<organism evidence="2 3">
    <name type="scientific">Fusarium oxysporum f. sp. lycopersici (strain 4287 / CBS 123668 / FGSC 9935 / NRRL 34936)</name>
    <name type="common">Fusarium vascular wilt of tomato</name>
    <dbReference type="NCBI Taxonomy" id="426428"/>
    <lineage>
        <taxon>Eukaryota</taxon>
        <taxon>Fungi</taxon>
        <taxon>Dikarya</taxon>
        <taxon>Ascomycota</taxon>
        <taxon>Pezizomycotina</taxon>
        <taxon>Sordariomycetes</taxon>
        <taxon>Hypocreomycetidae</taxon>
        <taxon>Hypocreales</taxon>
        <taxon>Nectriaceae</taxon>
        <taxon>Fusarium</taxon>
        <taxon>Fusarium oxysporum species complex</taxon>
    </lineage>
</organism>
<sequence>MEDESSVLTIIPSLNARCGPLSCKGDKACQPPHISADISARQSSPSQNTARQLYEFSYFAKLPAEIRSKIWNLAFFPSSPRIYIPYARRIEGNGRQYPHYRHDLPGFMCLCKEVREITIRNRELYLISCRYDVCTFEYVDRIYGWVDPKRDLLYIDLHQDIKGYFDYISNVFETVILCPKHIGNALHLEELSHWSTSLSHFYSSEFGPSYSSRVKELQLVCRSYNLPISRFSVGTQNDFLVFDLDKENDVNRFLALRSRLPKCDIPWNVIEDDFRRERNLDWQLGLLNDWSAGVKLFEGQYHIRLGDADSEDMLHLPLPIDVQMDVFDIVNDIWANPDDILDDFHGYFWFMLPWADYATLVSQVWASSIGVETFPEVRRVVQFHLEG</sequence>
<gene>
    <name evidence="2" type="ORF">FOXG_19606</name>
</gene>
<dbReference type="Pfam" id="PF20150">
    <property type="entry name" value="2EXR"/>
    <property type="match status" value="1"/>
</dbReference>
<protein>
    <recommendedName>
        <fullName evidence="1">2EXR domain-containing protein</fullName>
    </recommendedName>
</protein>
<reference evidence="2" key="1">
    <citation type="submission" date="2007-04" db="EMBL/GenBank/DDBJ databases">
        <authorList>
            <consortium name="The Broad Institute Genome Sequencing Platform"/>
            <person name="Birren B."/>
            <person name="Lander E."/>
            <person name="Galagan J."/>
            <person name="Nusbaum C."/>
            <person name="Devon K."/>
            <person name="Ma L.-J."/>
            <person name="Jaffe D."/>
            <person name="Butler J."/>
            <person name="Alvarez P."/>
            <person name="Gnerre S."/>
            <person name="Grabherr M."/>
            <person name="Kleber M."/>
            <person name="Mauceli E."/>
            <person name="Brockman W."/>
            <person name="MacCallum I.A."/>
            <person name="Young S."/>
            <person name="LaButti K."/>
            <person name="DeCaprio D."/>
            <person name="Crawford M."/>
            <person name="Koehrsen M."/>
            <person name="Engels R."/>
            <person name="Montgomery P."/>
            <person name="Pearson M."/>
            <person name="Howarth C."/>
            <person name="Larson L."/>
            <person name="White J."/>
            <person name="O'Leary S."/>
            <person name="Kodira C."/>
            <person name="Zeng Q."/>
            <person name="Yandava C."/>
            <person name="Alvarado L."/>
            <person name="Kistler C."/>
            <person name="Shim W.-B."/>
            <person name="Kang S."/>
            <person name="Woloshuk C."/>
        </authorList>
    </citation>
    <scope>NUCLEOTIDE SEQUENCE</scope>
    <source>
        <strain evidence="2">4287</strain>
    </source>
</reference>
<dbReference type="InterPro" id="IPR045518">
    <property type="entry name" value="2EXR"/>
</dbReference>
<dbReference type="AlphaFoldDB" id="A0A0J9V420"/>
<accession>A0A0J9V420</accession>
<dbReference type="VEuPathDB" id="FungiDB:FOXG_19606"/>
<dbReference type="Proteomes" id="UP000009097">
    <property type="component" value="Unassembled WGS sequence"/>
</dbReference>
<evidence type="ECO:0000313" key="3">
    <source>
        <dbReference type="Proteomes" id="UP000009097"/>
    </source>
</evidence>
<dbReference type="KEGG" id="fox:FOXG_19606"/>
<evidence type="ECO:0000259" key="1">
    <source>
        <dbReference type="Pfam" id="PF20150"/>
    </source>
</evidence>
<dbReference type="GeneID" id="28960312"/>
<dbReference type="EMBL" id="DS231704">
    <property type="protein sequence ID" value="KNB06229.1"/>
    <property type="molecule type" value="Genomic_DNA"/>
</dbReference>
<reference evidence="2" key="2">
    <citation type="journal article" date="2010" name="Nature">
        <title>Comparative genomics reveals mobile pathogenicity chromosomes in Fusarium.</title>
        <authorList>
            <person name="Ma L.J."/>
            <person name="van der Does H.C."/>
            <person name="Borkovich K.A."/>
            <person name="Coleman J.J."/>
            <person name="Daboussi M.J."/>
            <person name="Di Pietro A."/>
            <person name="Dufresne M."/>
            <person name="Freitag M."/>
            <person name="Grabherr M."/>
            <person name="Henrissat B."/>
            <person name="Houterman P.M."/>
            <person name="Kang S."/>
            <person name="Shim W.B."/>
            <person name="Woloshuk C."/>
            <person name="Xie X."/>
            <person name="Xu J.R."/>
            <person name="Antoniw J."/>
            <person name="Baker S.E."/>
            <person name="Bluhm B.H."/>
            <person name="Breakspear A."/>
            <person name="Brown D.W."/>
            <person name="Butchko R.A."/>
            <person name="Chapman S."/>
            <person name="Coulson R."/>
            <person name="Coutinho P.M."/>
            <person name="Danchin E.G."/>
            <person name="Diener A."/>
            <person name="Gale L.R."/>
            <person name="Gardiner D.M."/>
            <person name="Goff S."/>
            <person name="Hammond-Kosack K.E."/>
            <person name="Hilburn K."/>
            <person name="Hua-Van A."/>
            <person name="Jonkers W."/>
            <person name="Kazan K."/>
            <person name="Kodira C.D."/>
            <person name="Koehrsen M."/>
            <person name="Kumar L."/>
            <person name="Lee Y.H."/>
            <person name="Li L."/>
            <person name="Manners J.M."/>
            <person name="Miranda-Saavedra D."/>
            <person name="Mukherjee M."/>
            <person name="Park G."/>
            <person name="Park J."/>
            <person name="Park S.Y."/>
            <person name="Proctor R.H."/>
            <person name="Regev A."/>
            <person name="Ruiz-Roldan M.C."/>
            <person name="Sain D."/>
            <person name="Sakthikumar S."/>
            <person name="Sykes S."/>
            <person name="Schwartz D.C."/>
            <person name="Turgeon B.G."/>
            <person name="Wapinski I."/>
            <person name="Yoder O."/>
            <person name="Young S."/>
            <person name="Zeng Q."/>
            <person name="Zhou S."/>
            <person name="Galagan J."/>
            <person name="Cuomo C.A."/>
            <person name="Kistler H.C."/>
            <person name="Rep M."/>
        </authorList>
    </citation>
    <scope>NUCLEOTIDE SEQUENCE [LARGE SCALE GENOMIC DNA]</scope>
    <source>
        <strain evidence="2">4287</strain>
    </source>
</reference>
<dbReference type="RefSeq" id="XP_018244274.1">
    <property type="nucleotide sequence ID" value="XM_018399867.1"/>
</dbReference>
<evidence type="ECO:0000313" key="2">
    <source>
        <dbReference type="EMBL" id="KNB06229.1"/>
    </source>
</evidence>
<dbReference type="OrthoDB" id="4991763at2759"/>
<name>A0A0J9V420_FUSO4</name>
<proteinExistence type="predicted"/>
<feature type="domain" description="2EXR" evidence="1">
    <location>
        <begin position="56"/>
        <end position="153"/>
    </location>
</feature>